<evidence type="ECO:0000256" key="1">
    <source>
        <dbReference type="ARBA" id="ARBA00004370"/>
    </source>
</evidence>
<evidence type="ECO:0000256" key="7">
    <source>
        <dbReference type="ARBA" id="ARBA00023136"/>
    </source>
</evidence>
<evidence type="ECO:0000256" key="2">
    <source>
        <dbReference type="ARBA" id="ARBA00005417"/>
    </source>
</evidence>
<dbReference type="NCBIfam" id="TIGR01727">
    <property type="entry name" value="oligo_HPY"/>
    <property type="match status" value="1"/>
</dbReference>
<dbReference type="InterPro" id="IPR003439">
    <property type="entry name" value="ABC_transporter-like_ATP-bd"/>
</dbReference>
<keyword evidence="7" id="KW-0472">Membrane</keyword>
<dbReference type="InterPro" id="IPR017871">
    <property type="entry name" value="ABC_transporter-like_CS"/>
</dbReference>
<keyword evidence="5" id="KW-0547">Nucleotide-binding</keyword>
<protein>
    <submittedName>
        <fullName evidence="10">ABC transporter ATP-binding protein</fullName>
    </submittedName>
</protein>
<keyword evidence="6 10" id="KW-0067">ATP-binding</keyword>
<organism evidence="10 11">
    <name type="scientific">Candidatus Scatoplasma merdavium</name>
    <dbReference type="NCBI Taxonomy" id="2840932"/>
    <lineage>
        <taxon>Bacteria</taxon>
        <taxon>Bacillati</taxon>
        <taxon>Bacillota</taxon>
        <taxon>Bacilli</taxon>
        <taxon>Bacillales</taxon>
        <taxon>Candidatus Scatoplasma</taxon>
    </lineage>
</organism>
<dbReference type="AlphaFoldDB" id="A0A9D9GQC6"/>
<dbReference type="Gene3D" id="3.40.50.300">
    <property type="entry name" value="P-loop containing nucleotide triphosphate hydrolases"/>
    <property type="match status" value="1"/>
</dbReference>
<dbReference type="GO" id="GO:0005524">
    <property type="term" value="F:ATP binding"/>
    <property type="evidence" value="ECO:0007669"/>
    <property type="project" value="UniProtKB-KW"/>
</dbReference>
<reference evidence="10" key="2">
    <citation type="journal article" date="2021" name="PeerJ">
        <title>Extensive microbial diversity within the chicken gut microbiome revealed by metagenomics and culture.</title>
        <authorList>
            <person name="Gilroy R."/>
            <person name="Ravi A."/>
            <person name="Getino M."/>
            <person name="Pursley I."/>
            <person name="Horton D.L."/>
            <person name="Alikhan N.F."/>
            <person name="Baker D."/>
            <person name="Gharbi K."/>
            <person name="Hall N."/>
            <person name="Watson M."/>
            <person name="Adriaenssens E.M."/>
            <person name="Foster-Nyarko E."/>
            <person name="Jarju S."/>
            <person name="Secka A."/>
            <person name="Antonio M."/>
            <person name="Oren A."/>
            <person name="Chaudhuri R.R."/>
            <person name="La Ragione R."/>
            <person name="Hildebrand F."/>
            <person name="Pallen M.J."/>
        </authorList>
    </citation>
    <scope>NUCLEOTIDE SEQUENCE</scope>
    <source>
        <strain evidence="10">1748</strain>
    </source>
</reference>
<dbReference type="PANTHER" id="PTHR43297:SF2">
    <property type="entry name" value="DIPEPTIDE TRANSPORT ATP-BINDING PROTEIN DPPD"/>
    <property type="match status" value="1"/>
</dbReference>
<evidence type="ECO:0000256" key="6">
    <source>
        <dbReference type="ARBA" id="ARBA00022840"/>
    </source>
</evidence>
<evidence type="ECO:0000259" key="9">
    <source>
        <dbReference type="PROSITE" id="PS50893"/>
    </source>
</evidence>
<evidence type="ECO:0000313" key="10">
    <source>
        <dbReference type="EMBL" id="MBO8413918.1"/>
    </source>
</evidence>
<dbReference type="PROSITE" id="PS00211">
    <property type="entry name" value="ABC_TRANSPORTER_1"/>
    <property type="match status" value="1"/>
</dbReference>
<feature type="compositionally biased region" description="Polar residues" evidence="8">
    <location>
        <begin position="317"/>
        <end position="330"/>
    </location>
</feature>
<gene>
    <name evidence="10" type="ORF">IAC78_00335</name>
</gene>
<dbReference type="EMBL" id="JADING010000008">
    <property type="protein sequence ID" value="MBO8413918.1"/>
    <property type="molecule type" value="Genomic_DNA"/>
</dbReference>
<reference evidence="10" key="1">
    <citation type="submission" date="2020-10" db="EMBL/GenBank/DDBJ databases">
        <authorList>
            <person name="Gilroy R."/>
        </authorList>
    </citation>
    <scope>NUCLEOTIDE SEQUENCE</scope>
    <source>
        <strain evidence="10">1748</strain>
    </source>
</reference>
<dbReference type="InterPro" id="IPR027417">
    <property type="entry name" value="P-loop_NTPase"/>
</dbReference>
<accession>A0A9D9GQC6</accession>
<evidence type="ECO:0000313" key="11">
    <source>
        <dbReference type="Proteomes" id="UP000823629"/>
    </source>
</evidence>
<dbReference type="PANTHER" id="PTHR43297">
    <property type="entry name" value="OLIGOPEPTIDE TRANSPORT ATP-BINDING PROTEIN APPD"/>
    <property type="match status" value="1"/>
</dbReference>
<proteinExistence type="inferred from homology"/>
<sequence>MKDCFASFNNAKKLVRDSQKVLEKYQAKTIYDLPPQVRAKEREVIVQPEEYFKKMQDTLNELILHIEELLKRNETVVPYLAEGVYNAFVSDKGERRYTISNEEAKRRALSLMEEVGIPEPERRFYQYPFEFSGGMRQRMVIAIALSSNPEVLICDEPTTALDVTIQAQILELINQLKVERNLSIIFITHDLGVVANMADDIAVMYAGKIVEYGTVYDIFYDPRHPYTWALLGSMPDLKTKEKLNAIPGTPPNMLLPPKGDAFAVRNKYAIEMDYEEQPPYFAVSDTHFAATWLLHPLAPDVKAPSIVIRRIQESLEENPSNIPHPNSYKNSILKEIERR</sequence>
<comment type="caution">
    <text evidence="10">The sequence shown here is derived from an EMBL/GenBank/DDBJ whole genome shotgun (WGS) entry which is preliminary data.</text>
</comment>
<dbReference type="InterPro" id="IPR013563">
    <property type="entry name" value="Oligopep_ABC_C"/>
</dbReference>
<evidence type="ECO:0000256" key="4">
    <source>
        <dbReference type="ARBA" id="ARBA00022475"/>
    </source>
</evidence>
<dbReference type="Pfam" id="PF08352">
    <property type="entry name" value="oligo_HPY"/>
    <property type="match status" value="1"/>
</dbReference>
<dbReference type="InterPro" id="IPR050388">
    <property type="entry name" value="ABC_Ni/Peptide_Import"/>
</dbReference>
<evidence type="ECO:0000256" key="3">
    <source>
        <dbReference type="ARBA" id="ARBA00022448"/>
    </source>
</evidence>
<dbReference type="GO" id="GO:0016887">
    <property type="term" value="F:ATP hydrolysis activity"/>
    <property type="evidence" value="ECO:0007669"/>
    <property type="project" value="InterPro"/>
</dbReference>
<feature type="region of interest" description="Disordered" evidence="8">
    <location>
        <begin position="317"/>
        <end position="339"/>
    </location>
</feature>
<dbReference type="GO" id="GO:0016020">
    <property type="term" value="C:membrane"/>
    <property type="evidence" value="ECO:0007669"/>
    <property type="project" value="UniProtKB-SubCell"/>
</dbReference>
<comment type="subcellular location">
    <subcellularLocation>
        <location evidence="1">Membrane</location>
    </subcellularLocation>
</comment>
<keyword evidence="4" id="KW-1003">Cell membrane</keyword>
<evidence type="ECO:0000256" key="5">
    <source>
        <dbReference type="ARBA" id="ARBA00022741"/>
    </source>
</evidence>
<dbReference type="Proteomes" id="UP000823629">
    <property type="component" value="Unassembled WGS sequence"/>
</dbReference>
<keyword evidence="3" id="KW-0813">Transport</keyword>
<dbReference type="Pfam" id="PF00005">
    <property type="entry name" value="ABC_tran"/>
    <property type="match status" value="1"/>
</dbReference>
<dbReference type="SUPFAM" id="SSF52540">
    <property type="entry name" value="P-loop containing nucleoside triphosphate hydrolases"/>
    <property type="match status" value="1"/>
</dbReference>
<evidence type="ECO:0000256" key="8">
    <source>
        <dbReference type="SAM" id="MobiDB-lite"/>
    </source>
</evidence>
<dbReference type="PROSITE" id="PS50893">
    <property type="entry name" value="ABC_TRANSPORTER_2"/>
    <property type="match status" value="1"/>
</dbReference>
<feature type="domain" description="ABC transporter" evidence="9">
    <location>
        <begin position="15"/>
        <end position="231"/>
    </location>
</feature>
<dbReference type="GO" id="GO:0015833">
    <property type="term" value="P:peptide transport"/>
    <property type="evidence" value="ECO:0007669"/>
    <property type="project" value="InterPro"/>
</dbReference>
<name>A0A9D9GQC6_9BACL</name>
<comment type="similarity">
    <text evidence="2">Belongs to the ABC transporter superfamily.</text>
</comment>